<sequence>MEMAEFIDSMFGVYSNSSSTTSVNAATSSSVRHVLQRLGIINSSSLMRIVLQEKTSDVASDVVDLTTEPMGGEAPSSAVVKADEAQEKPAEKSQRGVLRTAIEAGEKVHMIQRSKEHWIKSRHQVQEEEGVSAIMNDSPSGIINAPGDAVDANAAPEGSGGLALANQLRAQQHIAAYMNASNAVAAAAAAGASPPVTAMNLLLASQLGLSAPTAQVTSLPVTVAAAPPPLPAIISSVAEQQIKPNTTGSNPPKIALPPAHSMFNVNMFFPFPGAPPLMFNPQAPGGVVSMPPWPQLQTTLPARTVVPARSPGECIRCFQ</sequence>
<keyword evidence="3" id="KW-1185">Reference proteome</keyword>
<dbReference type="Proteomes" id="UP001165083">
    <property type="component" value="Unassembled WGS sequence"/>
</dbReference>
<evidence type="ECO:0000313" key="2">
    <source>
        <dbReference type="EMBL" id="GMF21797.1"/>
    </source>
</evidence>
<dbReference type="OrthoDB" id="78635at2759"/>
<organism evidence="2 3">
    <name type="scientific">Phytophthora lilii</name>
    <dbReference type="NCBI Taxonomy" id="2077276"/>
    <lineage>
        <taxon>Eukaryota</taxon>
        <taxon>Sar</taxon>
        <taxon>Stramenopiles</taxon>
        <taxon>Oomycota</taxon>
        <taxon>Peronosporomycetes</taxon>
        <taxon>Peronosporales</taxon>
        <taxon>Peronosporaceae</taxon>
        <taxon>Phytophthora</taxon>
    </lineage>
</organism>
<feature type="compositionally biased region" description="Basic and acidic residues" evidence="1">
    <location>
        <begin position="81"/>
        <end position="94"/>
    </location>
</feature>
<name>A0A9W6TXY1_9STRA</name>
<protein>
    <submittedName>
        <fullName evidence="2">Unnamed protein product</fullName>
    </submittedName>
</protein>
<accession>A0A9W6TXY1</accession>
<reference evidence="2" key="1">
    <citation type="submission" date="2023-04" db="EMBL/GenBank/DDBJ databases">
        <title>Phytophthora lilii NBRC 32176.</title>
        <authorList>
            <person name="Ichikawa N."/>
            <person name="Sato H."/>
            <person name="Tonouchi N."/>
        </authorList>
    </citation>
    <scope>NUCLEOTIDE SEQUENCE</scope>
    <source>
        <strain evidence="2">NBRC 32176</strain>
    </source>
</reference>
<evidence type="ECO:0000313" key="3">
    <source>
        <dbReference type="Proteomes" id="UP001165083"/>
    </source>
</evidence>
<proteinExistence type="predicted"/>
<feature type="region of interest" description="Disordered" evidence="1">
    <location>
        <begin position="68"/>
        <end position="95"/>
    </location>
</feature>
<evidence type="ECO:0000256" key="1">
    <source>
        <dbReference type="SAM" id="MobiDB-lite"/>
    </source>
</evidence>
<comment type="caution">
    <text evidence="2">The sequence shown here is derived from an EMBL/GenBank/DDBJ whole genome shotgun (WGS) entry which is preliminary data.</text>
</comment>
<dbReference type="EMBL" id="BSXW01000418">
    <property type="protein sequence ID" value="GMF21797.1"/>
    <property type="molecule type" value="Genomic_DNA"/>
</dbReference>
<dbReference type="AlphaFoldDB" id="A0A9W6TXY1"/>
<gene>
    <name evidence="2" type="ORF">Plil01_000863200</name>
</gene>